<keyword evidence="2" id="KW-0812">Transmembrane</keyword>
<feature type="region of interest" description="Disordered" evidence="1">
    <location>
        <begin position="1"/>
        <end position="31"/>
    </location>
</feature>
<reference evidence="3 4" key="1">
    <citation type="journal article" date="2013" name="Curr. Biol.">
        <title>The Genome of the Foraminiferan Reticulomyxa filosa.</title>
        <authorList>
            <person name="Glockner G."/>
            <person name="Hulsmann N."/>
            <person name="Schleicher M."/>
            <person name="Noegel A.A."/>
            <person name="Eichinger L."/>
            <person name="Gallinger C."/>
            <person name="Pawlowski J."/>
            <person name="Sierra R."/>
            <person name="Euteneuer U."/>
            <person name="Pillet L."/>
            <person name="Moustafa A."/>
            <person name="Platzer M."/>
            <person name="Groth M."/>
            <person name="Szafranski K."/>
            <person name="Schliwa M."/>
        </authorList>
    </citation>
    <scope>NUCLEOTIDE SEQUENCE [LARGE SCALE GENOMIC DNA]</scope>
</reference>
<evidence type="ECO:0000313" key="3">
    <source>
        <dbReference type="EMBL" id="ETO19629.1"/>
    </source>
</evidence>
<feature type="compositionally biased region" description="Acidic residues" evidence="1">
    <location>
        <begin position="16"/>
        <end position="27"/>
    </location>
</feature>
<feature type="transmembrane region" description="Helical" evidence="2">
    <location>
        <begin position="92"/>
        <end position="108"/>
    </location>
</feature>
<sequence length="133" mass="16476">MDRQVAPRNYWKADDSDSESEEEQEETFTERVQENTKQLYKVTTDWTKWGWTKSKNCVYEIFSHGFFITLPFVIFIWQQQLDEQKWDHVKKIARQDHWIFCIIFFATHKEMKKKKRKMLEFFKKKENLLLIEK</sequence>
<name>X6N1L4_RETFI</name>
<dbReference type="EMBL" id="ASPP01013465">
    <property type="protein sequence ID" value="ETO19629.1"/>
    <property type="molecule type" value="Genomic_DNA"/>
</dbReference>
<keyword evidence="4" id="KW-1185">Reference proteome</keyword>
<evidence type="ECO:0000256" key="1">
    <source>
        <dbReference type="SAM" id="MobiDB-lite"/>
    </source>
</evidence>
<dbReference type="Proteomes" id="UP000023152">
    <property type="component" value="Unassembled WGS sequence"/>
</dbReference>
<evidence type="ECO:0000256" key="2">
    <source>
        <dbReference type="SAM" id="Phobius"/>
    </source>
</evidence>
<evidence type="ECO:0000313" key="4">
    <source>
        <dbReference type="Proteomes" id="UP000023152"/>
    </source>
</evidence>
<feature type="compositionally biased region" description="Basic and acidic residues" evidence="1">
    <location>
        <begin position="1"/>
        <end position="15"/>
    </location>
</feature>
<keyword evidence="2" id="KW-0472">Membrane</keyword>
<accession>X6N1L4</accession>
<comment type="caution">
    <text evidence="3">The sequence shown here is derived from an EMBL/GenBank/DDBJ whole genome shotgun (WGS) entry which is preliminary data.</text>
</comment>
<dbReference type="AlphaFoldDB" id="X6N1L4"/>
<feature type="transmembrane region" description="Helical" evidence="2">
    <location>
        <begin position="57"/>
        <end position="77"/>
    </location>
</feature>
<organism evidence="3 4">
    <name type="scientific">Reticulomyxa filosa</name>
    <dbReference type="NCBI Taxonomy" id="46433"/>
    <lineage>
        <taxon>Eukaryota</taxon>
        <taxon>Sar</taxon>
        <taxon>Rhizaria</taxon>
        <taxon>Retaria</taxon>
        <taxon>Foraminifera</taxon>
        <taxon>Monothalamids</taxon>
        <taxon>Reticulomyxidae</taxon>
        <taxon>Reticulomyxa</taxon>
    </lineage>
</organism>
<keyword evidence="2" id="KW-1133">Transmembrane helix</keyword>
<gene>
    <name evidence="3" type="ORF">RFI_17600</name>
</gene>
<protein>
    <submittedName>
        <fullName evidence="3">Uncharacterized protein</fullName>
    </submittedName>
</protein>
<proteinExistence type="predicted"/>